<keyword evidence="13" id="KW-1185">Reference proteome</keyword>
<dbReference type="EMBL" id="NBIV01000001">
    <property type="protein sequence ID" value="PXF49970.1"/>
    <property type="molecule type" value="Genomic_DNA"/>
</dbReference>
<sequence>MRKLKYHEYKLLRKADFLKWKRERNLREVKVARRYHLSNPEEYHQYSKIVGDVKQLCAKIQELKPDDPVRIQRTDDLMTKLYDMGIISLKSGLEECSKVTVSAICRRRLPVVMKRLKFAETLTEATTLIEQGHIRIGPTQVKDPAMLITRSMEDFVTWVDTSKIKRKVSQFNDNLDDYDLLNA</sequence>
<comment type="similarity">
    <text evidence="2">Belongs to the universal ribosomal protein uS4 family.</text>
</comment>
<evidence type="ECO:0000313" key="12">
    <source>
        <dbReference type="EMBL" id="PXF49970.1"/>
    </source>
</evidence>
<dbReference type="InterPro" id="IPR036986">
    <property type="entry name" value="S4_RNA-bd_sf"/>
</dbReference>
<keyword evidence="3" id="KW-0690">Ribosome biogenesis</keyword>
<feature type="domain" description="Small ribosomal subunit protein uS4 N-terminal" evidence="11">
    <location>
        <begin position="3"/>
        <end position="106"/>
    </location>
</feature>
<dbReference type="SUPFAM" id="SSF55174">
    <property type="entry name" value="Alpha-L RNA-binding motif"/>
    <property type="match status" value="1"/>
</dbReference>
<dbReference type="PANTHER" id="PTHR11831:SF1">
    <property type="entry name" value="U3 SMALL NUCLEOLAR RIBONUCLEOPROTEIN PROTEIN IMP3"/>
    <property type="match status" value="1"/>
</dbReference>
<comment type="subcellular location">
    <subcellularLocation>
        <location evidence="1">Nucleus</location>
        <location evidence="1">Nucleolus</location>
    </subcellularLocation>
</comment>
<evidence type="ECO:0000256" key="6">
    <source>
        <dbReference type="ARBA" id="ARBA00023274"/>
    </source>
</evidence>
<dbReference type="AlphaFoldDB" id="A0A2V3JCC8"/>
<dbReference type="PROSITE" id="PS50889">
    <property type="entry name" value="S4"/>
    <property type="match status" value="1"/>
</dbReference>
<proteinExistence type="inferred from homology"/>
<evidence type="ECO:0000256" key="3">
    <source>
        <dbReference type="ARBA" id="ARBA00022517"/>
    </source>
</evidence>
<reference evidence="12 13" key="1">
    <citation type="journal article" date="2018" name="Mol. Biol. Evol.">
        <title>Analysis of the draft genome of the red seaweed Gracilariopsis chorda provides insights into genome size evolution in Rhodophyta.</title>
        <authorList>
            <person name="Lee J."/>
            <person name="Yang E.C."/>
            <person name="Graf L."/>
            <person name="Yang J.H."/>
            <person name="Qiu H."/>
            <person name="Zel Zion U."/>
            <person name="Chan C.X."/>
            <person name="Stephens T.G."/>
            <person name="Weber A.P.M."/>
            <person name="Boo G.H."/>
            <person name="Boo S.M."/>
            <person name="Kim K.M."/>
            <person name="Shin Y."/>
            <person name="Jung M."/>
            <person name="Lee S.J."/>
            <person name="Yim H.S."/>
            <person name="Lee J.H."/>
            <person name="Bhattacharya D."/>
            <person name="Yoon H.S."/>
        </authorList>
    </citation>
    <scope>NUCLEOTIDE SEQUENCE [LARGE SCALE GENOMIC DNA]</scope>
    <source>
        <strain evidence="12 13">SKKU-2015</strain>
        <tissue evidence="12">Whole body</tissue>
    </source>
</reference>
<dbReference type="GO" id="GO:0030515">
    <property type="term" value="F:snoRNA binding"/>
    <property type="evidence" value="ECO:0007669"/>
    <property type="project" value="TreeGrafter"/>
</dbReference>
<gene>
    <name evidence="12" type="ORF">BWQ96_00130</name>
</gene>
<evidence type="ECO:0000256" key="9">
    <source>
        <dbReference type="PROSITE-ProRule" id="PRU00182"/>
    </source>
</evidence>
<keyword evidence="4 9" id="KW-0694">RNA-binding</keyword>
<dbReference type="GO" id="GO:0019843">
    <property type="term" value="F:rRNA binding"/>
    <property type="evidence" value="ECO:0007669"/>
    <property type="project" value="InterPro"/>
</dbReference>
<evidence type="ECO:0000256" key="8">
    <source>
        <dbReference type="ARBA" id="ARBA00072223"/>
    </source>
</evidence>
<dbReference type="InterPro" id="IPR022801">
    <property type="entry name" value="Ribosomal_uS4"/>
</dbReference>
<organism evidence="12 13">
    <name type="scientific">Gracilariopsis chorda</name>
    <dbReference type="NCBI Taxonomy" id="448386"/>
    <lineage>
        <taxon>Eukaryota</taxon>
        <taxon>Rhodophyta</taxon>
        <taxon>Florideophyceae</taxon>
        <taxon>Rhodymeniophycidae</taxon>
        <taxon>Gracilariales</taxon>
        <taxon>Gracilariaceae</taxon>
        <taxon>Gracilariopsis</taxon>
    </lineage>
</organism>
<keyword evidence="6 12" id="KW-0687">Ribonucleoprotein</keyword>
<feature type="domain" description="RNA-binding S4" evidence="10">
    <location>
        <begin position="107"/>
        <end position="170"/>
    </location>
</feature>
<dbReference type="Gene3D" id="3.10.290.10">
    <property type="entry name" value="RNA-binding S4 domain"/>
    <property type="match status" value="1"/>
</dbReference>
<dbReference type="Pfam" id="PF01479">
    <property type="entry name" value="S4"/>
    <property type="match status" value="1"/>
</dbReference>
<evidence type="ECO:0000256" key="4">
    <source>
        <dbReference type="ARBA" id="ARBA00022884"/>
    </source>
</evidence>
<comment type="caution">
    <text evidence="12">The sequence shown here is derived from an EMBL/GenBank/DDBJ whole genome shotgun (WGS) entry which is preliminary data.</text>
</comment>
<evidence type="ECO:0000313" key="13">
    <source>
        <dbReference type="Proteomes" id="UP000247409"/>
    </source>
</evidence>
<dbReference type="Pfam" id="PF00163">
    <property type="entry name" value="Ribosomal_S4"/>
    <property type="match status" value="1"/>
</dbReference>
<dbReference type="CDD" id="cd00165">
    <property type="entry name" value="S4"/>
    <property type="match status" value="1"/>
</dbReference>
<dbReference type="GO" id="GO:0006364">
    <property type="term" value="P:rRNA processing"/>
    <property type="evidence" value="ECO:0007669"/>
    <property type="project" value="TreeGrafter"/>
</dbReference>
<dbReference type="SMART" id="SM01390">
    <property type="entry name" value="Ribosomal_S4"/>
    <property type="match status" value="1"/>
</dbReference>
<dbReference type="OrthoDB" id="10248812at2759"/>
<dbReference type="PANTHER" id="PTHR11831">
    <property type="entry name" value="30S 40S RIBOSOMAL PROTEIN"/>
    <property type="match status" value="1"/>
</dbReference>
<evidence type="ECO:0000256" key="2">
    <source>
        <dbReference type="ARBA" id="ARBA00007465"/>
    </source>
</evidence>
<evidence type="ECO:0000259" key="10">
    <source>
        <dbReference type="SMART" id="SM00363"/>
    </source>
</evidence>
<dbReference type="STRING" id="448386.A0A2V3JCC8"/>
<protein>
    <recommendedName>
        <fullName evidence="7">U3 small nucleolar ribonucleoprotein protein IMP3</fullName>
    </recommendedName>
    <alternativeName>
        <fullName evidence="8">U3 small nucleolar ribonucleoprotein protein imp3</fullName>
    </alternativeName>
</protein>
<dbReference type="InterPro" id="IPR001912">
    <property type="entry name" value="Ribosomal_uS4_N"/>
</dbReference>
<keyword evidence="5" id="KW-0539">Nucleus</keyword>
<accession>A0A2V3JCC8</accession>
<dbReference type="GO" id="GO:0032040">
    <property type="term" value="C:small-subunit processome"/>
    <property type="evidence" value="ECO:0007669"/>
    <property type="project" value="TreeGrafter"/>
</dbReference>
<dbReference type="Proteomes" id="UP000247409">
    <property type="component" value="Unassembled WGS sequence"/>
</dbReference>
<dbReference type="SMART" id="SM00363">
    <property type="entry name" value="S4"/>
    <property type="match status" value="1"/>
</dbReference>
<evidence type="ECO:0000256" key="1">
    <source>
        <dbReference type="ARBA" id="ARBA00004604"/>
    </source>
</evidence>
<dbReference type="GO" id="GO:0042274">
    <property type="term" value="P:ribosomal small subunit biogenesis"/>
    <property type="evidence" value="ECO:0007669"/>
    <property type="project" value="TreeGrafter"/>
</dbReference>
<dbReference type="FunFam" id="3.10.290.10:FF:000006">
    <property type="entry name" value="U3 small nucleolar ribonucleoprotein IMP3"/>
    <property type="match status" value="1"/>
</dbReference>
<name>A0A2V3JCC8_9FLOR</name>
<evidence type="ECO:0000259" key="11">
    <source>
        <dbReference type="SMART" id="SM01390"/>
    </source>
</evidence>
<evidence type="ECO:0000256" key="5">
    <source>
        <dbReference type="ARBA" id="ARBA00023242"/>
    </source>
</evidence>
<evidence type="ECO:0000256" key="7">
    <source>
        <dbReference type="ARBA" id="ARBA00069727"/>
    </source>
</evidence>
<dbReference type="GO" id="GO:0034457">
    <property type="term" value="C:Mpp10 complex"/>
    <property type="evidence" value="ECO:0007669"/>
    <property type="project" value="TreeGrafter"/>
</dbReference>
<dbReference type="InterPro" id="IPR002942">
    <property type="entry name" value="S4_RNA-bd"/>
</dbReference>